<dbReference type="EMBL" id="NFDT01000050">
    <property type="protein sequence ID" value="OTY98568.1"/>
    <property type="molecule type" value="Genomic_DNA"/>
</dbReference>
<protein>
    <submittedName>
        <fullName evidence="1">Uncharacterized protein</fullName>
    </submittedName>
</protein>
<proteinExistence type="predicted"/>
<reference evidence="1 2" key="1">
    <citation type="submission" date="2016-10" db="EMBL/GenBank/DDBJ databases">
        <title>Comparative genomics of Bacillus thuringiensis reveals a path to pathogens against multiple invertebrate hosts.</title>
        <authorList>
            <person name="Zheng J."/>
            <person name="Gao Q."/>
            <person name="Liu H."/>
            <person name="Peng D."/>
            <person name="Ruan L."/>
            <person name="Sun M."/>
        </authorList>
    </citation>
    <scope>NUCLEOTIDE SEQUENCE [LARGE SCALE GENOMIC DNA]</scope>
    <source>
        <strain evidence="1">BGSC 4I4</strain>
    </source>
</reference>
<organism evidence="1 2">
    <name type="scientific">Bacillus thuringiensis serovar subtoxicus</name>
    <dbReference type="NCBI Taxonomy" id="475791"/>
    <lineage>
        <taxon>Bacteria</taxon>
        <taxon>Bacillati</taxon>
        <taxon>Bacillota</taxon>
        <taxon>Bacilli</taxon>
        <taxon>Bacillales</taxon>
        <taxon>Bacillaceae</taxon>
        <taxon>Bacillus</taxon>
        <taxon>Bacillus cereus group</taxon>
    </lineage>
</organism>
<name>A0A9X6FN66_BACTU</name>
<evidence type="ECO:0000313" key="1">
    <source>
        <dbReference type="EMBL" id="OTY98568.1"/>
    </source>
</evidence>
<sequence length="62" mass="7208">MINFYTVDFFVHLIVLLRVKKVHFVNPISKHGDIGSTTANNELLKIIDSSLDYSTFKRRLKN</sequence>
<accession>A0A9X6FN66</accession>
<evidence type="ECO:0000313" key="2">
    <source>
        <dbReference type="Proteomes" id="UP000194882"/>
    </source>
</evidence>
<gene>
    <name evidence="1" type="ORF">BK754_06155</name>
</gene>
<dbReference type="Proteomes" id="UP000194882">
    <property type="component" value="Unassembled WGS sequence"/>
</dbReference>
<comment type="caution">
    <text evidence="1">The sequence shown here is derived from an EMBL/GenBank/DDBJ whole genome shotgun (WGS) entry which is preliminary data.</text>
</comment>
<dbReference type="AlphaFoldDB" id="A0A9X6FN66"/>